<evidence type="ECO:0000256" key="1">
    <source>
        <dbReference type="SAM" id="MobiDB-lite"/>
    </source>
</evidence>
<feature type="region of interest" description="Disordered" evidence="1">
    <location>
        <begin position="1771"/>
        <end position="1790"/>
    </location>
</feature>
<keyword evidence="3" id="KW-1185">Reference proteome</keyword>
<feature type="region of interest" description="Disordered" evidence="1">
    <location>
        <begin position="673"/>
        <end position="692"/>
    </location>
</feature>
<feature type="compositionally biased region" description="Low complexity" evidence="1">
    <location>
        <begin position="1326"/>
        <end position="1339"/>
    </location>
</feature>
<feature type="compositionally biased region" description="Polar residues" evidence="1">
    <location>
        <begin position="955"/>
        <end position="972"/>
    </location>
</feature>
<dbReference type="PANTHER" id="PTHR31267">
    <property type="entry name" value="DENTIN SIALOPHOSPHOPROTEIN-LIKE PROTEIN"/>
    <property type="match status" value="1"/>
</dbReference>
<protein>
    <submittedName>
        <fullName evidence="2">Uncharacterized protein</fullName>
    </submittedName>
</protein>
<feature type="region of interest" description="Disordered" evidence="1">
    <location>
        <begin position="1253"/>
        <end position="1276"/>
    </location>
</feature>
<evidence type="ECO:0000313" key="2">
    <source>
        <dbReference type="EMBL" id="KAH0457836.1"/>
    </source>
</evidence>
<accession>A0AAV7GNV0</accession>
<dbReference type="Proteomes" id="UP000775213">
    <property type="component" value="Unassembled WGS sequence"/>
</dbReference>
<evidence type="ECO:0000313" key="3">
    <source>
        <dbReference type="Proteomes" id="UP000775213"/>
    </source>
</evidence>
<feature type="region of interest" description="Disordered" evidence="1">
    <location>
        <begin position="35"/>
        <end position="54"/>
    </location>
</feature>
<feature type="region of interest" description="Disordered" evidence="1">
    <location>
        <begin position="1316"/>
        <end position="1369"/>
    </location>
</feature>
<name>A0AAV7GNV0_DENCH</name>
<dbReference type="PANTHER" id="PTHR31267:SF2">
    <property type="entry name" value="EXPRESSED PROTEIN"/>
    <property type="match status" value="1"/>
</dbReference>
<dbReference type="EMBL" id="JAGFBR010000012">
    <property type="protein sequence ID" value="KAH0457836.1"/>
    <property type="molecule type" value="Genomic_DNA"/>
</dbReference>
<reference evidence="2 3" key="1">
    <citation type="journal article" date="2021" name="Hortic Res">
        <title>Chromosome-scale assembly of the Dendrobium chrysotoxum genome enhances the understanding of orchid evolution.</title>
        <authorList>
            <person name="Zhang Y."/>
            <person name="Zhang G.Q."/>
            <person name="Zhang D."/>
            <person name="Liu X.D."/>
            <person name="Xu X.Y."/>
            <person name="Sun W.H."/>
            <person name="Yu X."/>
            <person name="Zhu X."/>
            <person name="Wang Z.W."/>
            <person name="Zhao X."/>
            <person name="Zhong W.Y."/>
            <person name="Chen H."/>
            <person name="Yin W.L."/>
            <person name="Huang T."/>
            <person name="Niu S.C."/>
            <person name="Liu Z.J."/>
        </authorList>
    </citation>
    <scope>NUCLEOTIDE SEQUENCE [LARGE SCALE GENOMIC DNA]</scope>
    <source>
        <strain evidence="2">Lindl</strain>
    </source>
</reference>
<proteinExistence type="predicted"/>
<feature type="compositionally biased region" description="Basic and acidic residues" evidence="1">
    <location>
        <begin position="1343"/>
        <end position="1360"/>
    </location>
</feature>
<feature type="region of interest" description="Disordered" evidence="1">
    <location>
        <begin position="1021"/>
        <end position="1049"/>
    </location>
</feature>
<feature type="region of interest" description="Disordered" evidence="1">
    <location>
        <begin position="617"/>
        <end position="638"/>
    </location>
</feature>
<comment type="caution">
    <text evidence="2">The sequence shown here is derived from an EMBL/GenBank/DDBJ whole genome shotgun (WGS) entry which is preliminary data.</text>
</comment>
<feature type="region of interest" description="Disordered" evidence="1">
    <location>
        <begin position="1541"/>
        <end position="1562"/>
    </location>
</feature>
<feature type="compositionally biased region" description="Basic and acidic residues" evidence="1">
    <location>
        <begin position="768"/>
        <end position="777"/>
    </location>
</feature>
<feature type="region of interest" description="Disordered" evidence="1">
    <location>
        <begin position="746"/>
        <end position="777"/>
    </location>
</feature>
<feature type="region of interest" description="Disordered" evidence="1">
    <location>
        <begin position="949"/>
        <end position="981"/>
    </location>
</feature>
<organism evidence="2 3">
    <name type="scientific">Dendrobium chrysotoxum</name>
    <name type="common">Orchid</name>
    <dbReference type="NCBI Taxonomy" id="161865"/>
    <lineage>
        <taxon>Eukaryota</taxon>
        <taxon>Viridiplantae</taxon>
        <taxon>Streptophyta</taxon>
        <taxon>Embryophyta</taxon>
        <taxon>Tracheophyta</taxon>
        <taxon>Spermatophyta</taxon>
        <taxon>Magnoliopsida</taxon>
        <taxon>Liliopsida</taxon>
        <taxon>Asparagales</taxon>
        <taxon>Orchidaceae</taxon>
        <taxon>Epidendroideae</taxon>
        <taxon>Malaxideae</taxon>
        <taxon>Dendrobiinae</taxon>
        <taxon>Dendrobium</taxon>
    </lineage>
</organism>
<sequence length="1812" mass="198926">MHVSTALQGRSGQGKFQREGAIPDNLSLMQRGLANFGSQEGNSPGYVSGFPGSLEKPDVTASPVSFDFLGGHQQLGGQHSGMSQPHQMHQQGPNDTQWKQHLIAIQMQEIQRQQQFQQLHLGARQHNSFNPMYGATGQGAADELPGMLSGMPVANAVNYMPGDLMGSQSKSTNNSHLFIAGNMNWAQRSIPMMQGIPNGLIYSQDQGQLMHSMGFVPRTLDQSLHGTPVSGGMGSLNHYFQLQGMPNDSTSVDLMSKLGENLAERTSVQSSALNDFHNDQRPISNEGYSGASFVGGRQGAQEKTLFGNALVQGADSGAVSGSIHQSNHLSERVQVQEFQDGRVQTDWLGKSHNSITAQVAPSHTATSLDPTEEKILFGVDDNANWDAPLGGSSNRVAGTYLNGYPMQNNDCLNVFPSLQSGTWSALVQEALEVSSSDTGQQEEWSGLSLQKVEPQAGNHLVLLSDNDKQNVVRDAENNLHDTLRSKHFPLLNDATARHCLHSVPSSQQPIKYSYEQNERLETDHSIQSVQQLSKETSDAQFAQNYQPYNFIGNSCQERQRQLNASNDVWVVQEHQQAMQQMDSSEMGSNSQGMQHSWIQQQKMPFYNMNSQLGNKISSWGIESPSSSGSRNFKNDDNGDLNQYARSNDINSTMNIEMGRARNLGKFGESKDAVSLSSVGGPESVKSETNNQKMAREHSYVANLADFMNPSTFRSNTVINQQLLNRQTGHPFKHIAGPLFMKDKEADQVNDQKQLSACPQDWDPTPGHTNKESGEARGHAFSHLNTSHETDDGRNERDDSLLARSDHLHLISGGQKLSDQSDRKSLGSQRFQFHPMGNLEINMETANQESHKSHSQGPAHPMIWGLKNQERENFGNSQLVGHVASTNSTDMGKDCFIDPKKNSTLAESPHTGTFSGHNPAIPSFSATTAQFSQEKRIGLPSQNVHMLFDKSDQSDDCSSTAKQNISENNSSSGMPEGVASDGPISHVQRIQANHLHGIGLKLAHPPQRQAVIGNPLLMRAPAEGTPQTWSSSPSSSVSLPTIHETNRRENLDYKTSMSPQNIKDALYSNTKGNSLGMITNMRNQPVVQQQQLQQQSISYASRQAQFDLSANQSFGSKANADGHPKHIHFPQAQDPHARTLANQTSQALFPGMPGKVSASRFASFPDNGSPLPSQFYSQQSRDSDMINASSDRRNVSQLLQVVETVSANLPPAASVESQQGHFSNFFNNAWRNAATQRPSGLQPQKIPSNLLQSLNSLRPPHQDDQRASMGGNASSEVGACSFNSQQFTYGEENPLKGTNSEQNHAMGVDLSPKVANTSEVQEHESKNISNKSSAVSISSSDGLHQQDDNKGKHADSQREKVTFPTVLPSSNDVQTHSYSLLQQMQAMKGTDSDPSKIVNMRLKGTESACRGSDAGAQPSDIKMLSFSSREIEERSGNSSNHLVIGELASRRPTSSPGLPELQNGSLSGSVLNLTGTNERHLVNPQMAPSWFEQYGNYKDCQTSGLSDSLGSSQRSTKAGAQHYFFAKASEQMDNDAMVKRRCDSISENSSPSAVAADSHSSPHLKVPDESLVLVRKKRKIASSDLHSWHKEVTQNSRSLQSFSLAKMEWAQATNRLIEKIEDDVEAMDDVTSITRPKRRLVLTTQLIQQLFPPVPAKFLFQDSVMSYEKVIYYLTRLTLGEACSLISVLGNDSGLQLESRNIIPEKNDTPKKQREEIFLNIVDNFILRLRRLQSNFLRLEGGSTVVDFRMECQDVERGSIINRFAKFHGRGPADGIDGSSASETTPRRSFPQRNVTVLPMPRNLPDGVICLSL</sequence>
<gene>
    <name evidence="2" type="ORF">IEQ34_013151</name>
</gene>
<feature type="compositionally biased region" description="Low complexity" evidence="1">
    <location>
        <begin position="617"/>
        <end position="629"/>
    </location>
</feature>